<dbReference type="SUPFAM" id="SSF48726">
    <property type="entry name" value="Immunoglobulin"/>
    <property type="match status" value="1"/>
</dbReference>
<dbReference type="Pfam" id="PF07654">
    <property type="entry name" value="C1-set"/>
    <property type="match status" value="1"/>
</dbReference>
<feature type="chain" id="PRO_5019358320" description="Ig-like domain-containing protein" evidence="9">
    <location>
        <begin position="21"/>
        <end position="231"/>
    </location>
</feature>
<evidence type="ECO:0000259" key="10">
    <source>
        <dbReference type="PROSITE" id="PS50835"/>
    </source>
</evidence>
<feature type="signal peptide" evidence="9">
    <location>
        <begin position="1"/>
        <end position="20"/>
    </location>
</feature>
<evidence type="ECO:0000313" key="12">
    <source>
        <dbReference type="Proteomes" id="UP000283210"/>
    </source>
</evidence>
<dbReference type="InterPro" id="IPR051117">
    <property type="entry name" value="TRG_var/const_region"/>
</dbReference>
<dbReference type="Gene3D" id="2.60.40.10">
    <property type="entry name" value="Immunoglobulins"/>
    <property type="match status" value="1"/>
</dbReference>
<keyword evidence="6" id="KW-0393">Immunoglobulin domain</keyword>
<keyword evidence="12" id="KW-1185">Reference proteome</keyword>
<keyword evidence="4 8" id="KW-0472">Membrane</keyword>
<gene>
    <name evidence="11" type="ORF">OJAV_G00169620</name>
</gene>
<feature type="transmembrane region" description="Helical" evidence="8">
    <location>
        <begin position="201"/>
        <end position="223"/>
    </location>
</feature>
<feature type="domain" description="Ig-like" evidence="10">
    <location>
        <begin position="56"/>
        <end position="154"/>
    </location>
</feature>
<dbReference type="SMART" id="SM00407">
    <property type="entry name" value="IGc1"/>
    <property type="match status" value="1"/>
</dbReference>
<feature type="region of interest" description="Disordered" evidence="7">
    <location>
        <begin position="144"/>
        <end position="172"/>
    </location>
</feature>
<feature type="compositionally biased region" description="Low complexity" evidence="7">
    <location>
        <begin position="158"/>
        <end position="172"/>
    </location>
</feature>
<dbReference type="PROSITE" id="PS50835">
    <property type="entry name" value="IG_LIKE"/>
    <property type="match status" value="1"/>
</dbReference>
<keyword evidence="3 8" id="KW-1133">Transmembrane helix</keyword>
<dbReference type="InterPro" id="IPR003597">
    <property type="entry name" value="Ig_C1-set"/>
</dbReference>
<dbReference type="InterPro" id="IPR036179">
    <property type="entry name" value="Ig-like_dom_sf"/>
</dbReference>
<evidence type="ECO:0000256" key="1">
    <source>
        <dbReference type="ARBA" id="ARBA00004370"/>
    </source>
</evidence>
<evidence type="ECO:0000256" key="9">
    <source>
        <dbReference type="SAM" id="SignalP"/>
    </source>
</evidence>
<evidence type="ECO:0000256" key="4">
    <source>
        <dbReference type="ARBA" id="ARBA00023136"/>
    </source>
</evidence>
<evidence type="ECO:0000256" key="8">
    <source>
        <dbReference type="SAM" id="Phobius"/>
    </source>
</evidence>
<protein>
    <recommendedName>
        <fullName evidence="10">Ig-like domain-containing protein</fullName>
    </recommendedName>
</protein>
<dbReference type="AlphaFoldDB" id="A0A437CEJ7"/>
<dbReference type="InterPro" id="IPR007110">
    <property type="entry name" value="Ig-like_dom"/>
</dbReference>
<evidence type="ECO:0000256" key="3">
    <source>
        <dbReference type="ARBA" id="ARBA00022989"/>
    </source>
</evidence>
<dbReference type="GO" id="GO:0016020">
    <property type="term" value="C:membrane"/>
    <property type="evidence" value="ECO:0007669"/>
    <property type="project" value="UniProtKB-SubCell"/>
</dbReference>
<evidence type="ECO:0000313" key="11">
    <source>
        <dbReference type="EMBL" id="RVE61280.1"/>
    </source>
</evidence>
<comment type="subcellular location">
    <subcellularLocation>
        <location evidence="1">Membrane</location>
    </subcellularLocation>
</comment>
<dbReference type="PANTHER" id="PTHR19256:SF65">
    <property type="entry name" value="T CELL RECEPTOR GAMMA CONSTANT 1-RELATED"/>
    <property type="match status" value="1"/>
</dbReference>
<keyword evidence="9" id="KW-0732">Signal</keyword>
<name>A0A437CEJ7_ORYJA</name>
<dbReference type="CDD" id="cd00098">
    <property type="entry name" value="IgC1"/>
    <property type="match status" value="1"/>
</dbReference>
<evidence type="ECO:0000256" key="5">
    <source>
        <dbReference type="ARBA" id="ARBA00023170"/>
    </source>
</evidence>
<evidence type="ECO:0000256" key="7">
    <source>
        <dbReference type="SAM" id="MobiDB-lite"/>
    </source>
</evidence>
<dbReference type="OrthoDB" id="8924181at2759"/>
<evidence type="ECO:0000256" key="2">
    <source>
        <dbReference type="ARBA" id="ARBA00022692"/>
    </source>
</evidence>
<organism evidence="11 12">
    <name type="scientific">Oryzias javanicus</name>
    <name type="common">Javanese ricefish</name>
    <name type="synonym">Aplocheilus javanicus</name>
    <dbReference type="NCBI Taxonomy" id="123683"/>
    <lineage>
        <taxon>Eukaryota</taxon>
        <taxon>Metazoa</taxon>
        <taxon>Chordata</taxon>
        <taxon>Craniata</taxon>
        <taxon>Vertebrata</taxon>
        <taxon>Euteleostomi</taxon>
        <taxon>Actinopterygii</taxon>
        <taxon>Neopterygii</taxon>
        <taxon>Teleostei</taxon>
        <taxon>Neoteleostei</taxon>
        <taxon>Acanthomorphata</taxon>
        <taxon>Ovalentaria</taxon>
        <taxon>Atherinomorphae</taxon>
        <taxon>Beloniformes</taxon>
        <taxon>Adrianichthyidae</taxon>
        <taxon>Oryziinae</taxon>
        <taxon>Oryzias</taxon>
    </lineage>
</organism>
<keyword evidence="2 8" id="KW-0812">Transmembrane</keyword>
<dbReference type="InterPro" id="IPR013783">
    <property type="entry name" value="Ig-like_fold"/>
</dbReference>
<keyword evidence="5" id="KW-0675">Receptor</keyword>
<accession>A0A437CEJ7</accession>
<sequence length="231" mass="25238">MLFLPAAALCCLCSALVTMAAELIQSDLTLTKRVGEYYVFGSGTTLIVKDESVVKPVVSVYPAASRVPVERGSSLLCLASTMFPPVVQFSWKRQKNDGQPENLNFDRSEKLELRELGYSASILLVHQQEDRSYKYSCSVKHEGGRVEAQTQELPSPPRSTAAPTSHPTSSSILTTATASVPPLDLMKLSFQSESRVKLLCLLYTVLIVKSLVYCCGLSLLMILRNKGASTN</sequence>
<reference evidence="11 12" key="2">
    <citation type="submission" date="2019-01" db="EMBL/GenBank/DDBJ databases">
        <title>A chromosome length genome reference of the Java medaka (oryzias javanicus).</title>
        <authorList>
            <person name="Herpin A."/>
            <person name="Takehana Y."/>
            <person name="Naruse K."/>
            <person name="Ansai S."/>
            <person name="Kawaguchi M."/>
        </authorList>
    </citation>
    <scope>NUCLEOTIDE SEQUENCE [LARGE SCALE GENOMIC DNA]</scope>
    <source>
        <strain evidence="11">RS831</strain>
        <tissue evidence="11">Whole body</tissue>
    </source>
</reference>
<dbReference type="Proteomes" id="UP000283210">
    <property type="component" value="Chromosome 17"/>
</dbReference>
<proteinExistence type="predicted"/>
<dbReference type="PANTHER" id="PTHR19256">
    <property type="entry name" value="T-CELL RECEPTOR GAMMA CHAIN"/>
    <property type="match status" value="1"/>
</dbReference>
<evidence type="ECO:0000256" key="6">
    <source>
        <dbReference type="ARBA" id="ARBA00023319"/>
    </source>
</evidence>
<dbReference type="EMBL" id="CM012453">
    <property type="protein sequence ID" value="RVE61280.1"/>
    <property type="molecule type" value="Genomic_DNA"/>
</dbReference>
<reference evidence="11 12" key="1">
    <citation type="submission" date="2018-11" db="EMBL/GenBank/DDBJ databases">
        <authorList>
            <person name="Lopez-Roques C."/>
            <person name="Donnadieu C."/>
            <person name="Bouchez O."/>
            <person name="Klopp C."/>
            <person name="Cabau C."/>
            <person name="Zahm M."/>
        </authorList>
    </citation>
    <scope>NUCLEOTIDE SEQUENCE [LARGE SCALE GENOMIC DNA]</scope>
    <source>
        <strain evidence="11">RS831</strain>
        <tissue evidence="11">Whole body</tissue>
    </source>
</reference>